<name>C9MYI4_9FUSO</name>
<accession>C9MYI4</accession>
<dbReference type="AlphaFoldDB" id="C9MYI4"/>
<sequence>MFSMSQFIRLRVYKYTAMVYAFLDTCFPNKQKAGIYEMSDLSPSL</sequence>
<evidence type="ECO:0000313" key="2">
    <source>
        <dbReference type="Proteomes" id="UP000006233"/>
    </source>
</evidence>
<gene>
    <name evidence="1" type="ORF">GCWU000323_01612</name>
</gene>
<dbReference type="EMBL" id="ACVB02000010">
    <property type="protein sequence ID" value="EEX74564.1"/>
    <property type="molecule type" value="Genomic_DNA"/>
</dbReference>
<protein>
    <submittedName>
        <fullName evidence="1">Uncharacterized protein</fullName>
    </submittedName>
</protein>
<organism evidence="1 2">
    <name type="scientific">Leptotrichia hofstadii F0254</name>
    <dbReference type="NCBI Taxonomy" id="634994"/>
    <lineage>
        <taxon>Bacteria</taxon>
        <taxon>Fusobacteriati</taxon>
        <taxon>Fusobacteriota</taxon>
        <taxon>Fusobacteriia</taxon>
        <taxon>Fusobacteriales</taxon>
        <taxon>Leptotrichiaceae</taxon>
        <taxon>Leptotrichia</taxon>
    </lineage>
</organism>
<dbReference type="HOGENOM" id="CLU_3201568_0_0_0"/>
<dbReference type="Proteomes" id="UP000006233">
    <property type="component" value="Unassembled WGS sequence"/>
</dbReference>
<reference evidence="1 2" key="1">
    <citation type="submission" date="2009-09" db="EMBL/GenBank/DDBJ databases">
        <authorList>
            <person name="Weinstock G."/>
            <person name="Sodergren E."/>
            <person name="Clifton S."/>
            <person name="Fulton L."/>
            <person name="Fulton B."/>
            <person name="Courtney L."/>
            <person name="Fronick C."/>
            <person name="Harrison M."/>
            <person name="Strong C."/>
            <person name="Farmer C."/>
            <person name="Delahaunty K."/>
            <person name="Markovic C."/>
            <person name="Hall O."/>
            <person name="Minx P."/>
            <person name="Tomlinson C."/>
            <person name="Mitreva M."/>
            <person name="Nelson J."/>
            <person name="Hou S."/>
            <person name="Wollam A."/>
            <person name="Pepin K.H."/>
            <person name="Johnson M."/>
            <person name="Bhonagiri V."/>
            <person name="Nash W.E."/>
            <person name="Warren W."/>
            <person name="Chinwalla A."/>
            <person name="Mardis E.R."/>
            <person name="Wilson R.K."/>
        </authorList>
    </citation>
    <scope>NUCLEOTIDE SEQUENCE [LARGE SCALE GENOMIC DNA]</scope>
    <source>
        <strain evidence="1 2">F0254</strain>
    </source>
</reference>
<proteinExistence type="predicted"/>
<comment type="caution">
    <text evidence="1">The sequence shown here is derived from an EMBL/GenBank/DDBJ whole genome shotgun (WGS) entry which is preliminary data.</text>
</comment>
<evidence type="ECO:0000313" key="1">
    <source>
        <dbReference type="EMBL" id="EEX74564.1"/>
    </source>
</evidence>